<proteinExistence type="inferred from homology"/>
<evidence type="ECO:0000256" key="2">
    <source>
        <dbReference type="ARBA" id="ARBA00005417"/>
    </source>
</evidence>
<evidence type="ECO:0000256" key="1">
    <source>
        <dbReference type="ARBA" id="ARBA00004202"/>
    </source>
</evidence>
<sequence>MTAPVLDVSGLRVDVGGRRVVDGLDLVLRAGEATALVGRSGSGKSLTARALTGLLPEGAARSGAARFTSWDGTAADLLSLPPGRMRALRGPGIGHAFQEAQASLNPTVTVGAHLKEALKAHGAERSRRRARGLAALRGAGLEDPERLWRAYPFELSGGQAQRVALALACVLEPRLLIADEVTSALDPLTQAAVLDVLRARTGAGGSLLLITHDLAVAARWADRVAVLDRGRIAEAGPADEVLRSPRHPFTRELVRAAAPGGRDGTRPAPSGPAAGAPAAVASRAAGGAR</sequence>
<dbReference type="Proteomes" id="UP001165685">
    <property type="component" value="Unassembled WGS sequence"/>
</dbReference>
<keyword evidence="5" id="KW-0547">Nucleotide-binding</keyword>
<evidence type="ECO:0000313" key="10">
    <source>
        <dbReference type="EMBL" id="MDA2805605.1"/>
    </source>
</evidence>
<dbReference type="InterPro" id="IPR003593">
    <property type="entry name" value="AAA+_ATPase"/>
</dbReference>
<evidence type="ECO:0000256" key="3">
    <source>
        <dbReference type="ARBA" id="ARBA00022448"/>
    </source>
</evidence>
<evidence type="ECO:0000256" key="5">
    <source>
        <dbReference type="ARBA" id="ARBA00022741"/>
    </source>
</evidence>
<dbReference type="InterPro" id="IPR027417">
    <property type="entry name" value="P-loop_NTPase"/>
</dbReference>
<comment type="subcellular location">
    <subcellularLocation>
        <location evidence="1">Cell membrane</location>
        <topology evidence="1">Peripheral membrane protein</topology>
    </subcellularLocation>
</comment>
<feature type="compositionally biased region" description="Low complexity" evidence="8">
    <location>
        <begin position="266"/>
        <end position="289"/>
    </location>
</feature>
<dbReference type="Pfam" id="PF00005">
    <property type="entry name" value="ABC_tran"/>
    <property type="match status" value="1"/>
</dbReference>
<protein>
    <submittedName>
        <fullName evidence="10">ABC transporter ATP-binding protein</fullName>
    </submittedName>
</protein>
<dbReference type="InterPro" id="IPR003439">
    <property type="entry name" value="ABC_transporter-like_ATP-bd"/>
</dbReference>
<keyword evidence="11" id="KW-1185">Reference proteome</keyword>
<gene>
    <name evidence="10" type="ORF">O4U47_13885</name>
</gene>
<keyword evidence="7" id="KW-0472">Membrane</keyword>
<comment type="similarity">
    <text evidence="2">Belongs to the ABC transporter superfamily.</text>
</comment>
<evidence type="ECO:0000313" key="11">
    <source>
        <dbReference type="Proteomes" id="UP001165685"/>
    </source>
</evidence>
<evidence type="ECO:0000256" key="8">
    <source>
        <dbReference type="SAM" id="MobiDB-lite"/>
    </source>
</evidence>
<evidence type="ECO:0000259" key="9">
    <source>
        <dbReference type="PROSITE" id="PS50893"/>
    </source>
</evidence>
<reference evidence="10" key="1">
    <citation type="submission" date="2023-01" db="EMBL/GenBank/DDBJ databases">
        <title>Draft genome sequence of Nocardiopsis sp. LSu2-4 isolated from halophytes.</title>
        <authorList>
            <person name="Duangmal K."/>
            <person name="Chantavorakit T."/>
        </authorList>
    </citation>
    <scope>NUCLEOTIDE SEQUENCE</scope>
    <source>
        <strain evidence="10">LSu2-4</strain>
    </source>
</reference>
<keyword evidence="3" id="KW-0813">Transport</keyword>
<name>A0ABT4TLQ3_9ACTN</name>
<dbReference type="RefSeq" id="WP_270678260.1">
    <property type="nucleotide sequence ID" value="NZ_JAQFWP010000023.1"/>
</dbReference>
<dbReference type="GO" id="GO:0005524">
    <property type="term" value="F:ATP binding"/>
    <property type="evidence" value="ECO:0007669"/>
    <property type="project" value="UniProtKB-KW"/>
</dbReference>
<evidence type="ECO:0000256" key="7">
    <source>
        <dbReference type="ARBA" id="ARBA00023136"/>
    </source>
</evidence>
<feature type="region of interest" description="Disordered" evidence="8">
    <location>
        <begin position="254"/>
        <end position="289"/>
    </location>
</feature>
<dbReference type="SMART" id="SM00382">
    <property type="entry name" value="AAA"/>
    <property type="match status" value="1"/>
</dbReference>
<keyword evidence="6 10" id="KW-0067">ATP-binding</keyword>
<dbReference type="PROSITE" id="PS50893">
    <property type="entry name" value="ABC_TRANSPORTER_2"/>
    <property type="match status" value="1"/>
</dbReference>
<keyword evidence="4" id="KW-1003">Cell membrane</keyword>
<dbReference type="PANTHER" id="PTHR43297">
    <property type="entry name" value="OLIGOPEPTIDE TRANSPORT ATP-BINDING PROTEIN APPD"/>
    <property type="match status" value="1"/>
</dbReference>
<dbReference type="PANTHER" id="PTHR43297:SF2">
    <property type="entry name" value="DIPEPTIDE TRANSPORT ATP-BINDING PROTEIN DPPD"/>
    <property type="match status" value="1"/>
</dbReference>
<comment type="caution">
    <text evidence="10">The sequence shown here is derived from an EMBL/GenBank/DDBJ whole genome shotgun (WGS) entry which is preliminary data.</text>
</comment>
<dbReference type="SUPFAM" id="SSF52540">
    <property type="entry name" value="P-loop containing nucleoside triphosphate hydrolases"/>
    <property type="match status" value="1"/>
</dbReference>
<accession>A0ABT4TLQ3</accession>
<dbReference type="EMBL" id="JAQFWP010000023">
    <property type="protein sequence ID" value="MDA2805605.1"/>
    <property type="molecule type" value="Genomic_DNA"/>
</dbReference>
<dbReference type="InterPro" id="IPR050388">
    <property type="entry name" value="ABC_Ni/Peptide_Import"/>
</dbReference>
<dbReference type="CDD" id="cd03257">
    <property type="entry name" value="ABC_NikE_OppD_transporters"/>
    <property type="match status" value="1"/>
</dbReference>
<evidence type="ECO:0000256" key="6">
    <source>
        <dbReference type="ARBA" id="ARBA00022840"/>
    </source>
</evidence>
<organism evidence="10 11">
    <name type="scientific">Nocardiopsis suaedae</name>
    <dbReference type="NCBI Taxonomy" id="3018444"/>
    <lineage>
        <taxon>Bacteria</taxon>
        <taxon>Bacillati</taxon>
        <taxon>Actinomycetota</taxon>
        <taxon>Actinomycetes</taxon>
        <taxon>Streptosporangiales</taxon>
        <taxon>Nocardiopsidaceae</taxon>
        <taxon>Nocardiopsis</taxon>
    </lineage>
</organism>
<evidence type="ECO:0000256" key="4">
    <source>
        <dbReference type="ARBA" id="ARBA00022475"/>
    </source>
</evidence>
<feature type="domain" description="ABC transporter" evidence="9">
    <location>
        <begin position="6"/>
        <end position="254"/>
    </location>
</feature>
<dbReference type="Gene3D" id="3.40.50.300">
    <property type="entry name" value="P-loop containing nucleotide triphosphate hydrolases"/>
    <property type="match status" value="1"/>
</dbReference>